<gene>
    <name evidence="9" type="primary">holB</name>
    <name evidence="9" type="ORF">CHH28_14855</name>
</gene>
<evidence type="ECO:0000256" key="5">
    <source>
        <dbReference type="ARBA" id="ARBA00022705"/>
    </source>
</evidence>
<dbReference type="Proteomes" id="UP000202440">
    <property type="component" value="Chromosome"/>
</dbReference>
<dbReference type="InterPro" id="IPR004622">
    <property type="entry name" value="DNA_pol_HolB"/>
</dbReference>
<keyword evidence="3" id="KW-0808">Transferase</keyword>
<dbReference type="Pfam" id="PF13177">
    <property type="entry name" value="DNA_pol3_delta2"/>
    <property type="match status" value="1"/>
</dbReference>
<dbReference type="GO" id="GO:0006261">
    <property type="term" value="P:DNA-templated DNA replication"/>
    <property type="evidence" value="ECO:0007669"/>
    <property type="project" value="TreeGrafter"/>
</dbReference>
<evidence type="ECO:0000313" key="10">
    <source>
        <dbReference type="Proteomes" id="UP000202440"/>
    </source>
</evidence>
<evidence type="ECO:0000259" key="8">
    <source>
        <dbReference type="Pfam" id="PF09115"/>
    </source>
</evidence>
<dbReference type="EC" id="2.7.7.7" evidence="1"/>
<evidence type="ECO:0000256" key="6">
    <source>
        <dbReference type="ARBA" id="ARBA00022932"/>
    </source>
</evidence>
<evidence type="ECO:0000256" key="1">
    <source>
        <dbReference type="ARBA" id="ARBA00012417"/>
    </source>
</evidence>
<dbReference type="InterPro" id="IPR027417">
    <property type="entry name" value="P-loop_NTPase"/>
</dbReference>
<name>A0A222FNT3_9GAMM</name>
<dbReference type="InterPro" id="IPR015199">
    <property type="entry name" value="DNA_pol_III_delta_C"/>
</dbReference>
<comment type="catalytic activity">
    <reaction evidence="7">
        <text>DNA(n) + a 2'-deoxyribonucleoside 5'-triphosphate = DNA(n+1) + diphosphate</text>
        <dbReference type="Rhea" id="RHEA:22508"/>
        <dbReference type="Rhea" id="RHEA-COMP:17339"/>
        <dbReference type="Rhea" id="RHEA-COMP:17340"/>
        <dbReference type="ChEBI" id="CHEBI:33019"/>
        <dbReference type="ChEBI" id="CHEBI:61560"/>
        <dbReference type="ChEBI" id="CHEBI:173112"/>
        <dbReference type="EC" id="2.7.7.7"/>
    </reaction>
</comment>
<organism evidence="9 10">
    <name type="scientific">Bacterioplanes sanyensis</name>
    <dbReference type="NCBI Taxonomy" id="1249553"/>
    <lineage>
        <taxon>Bacteria</taxon>
        <taxon>Pseudomonadati</taxon>
        <taxon>Pseudomonadota</taxon>
        <taxon>Gammaproteobacteria</taxon>
        <taxon>Oceanospirillales</taxon>
        <taxon>Oceanospirillaceae</taxon>
        <taxon>Bacterioplanes</taxon>
    </lineage>
</organism>
<dbReference type="GO" id="GO:0003677">
    <property type="term" value="F:DNA binding"/>
    <property type="evidence" value="ECO:0007669"/>
    <property type="project" value="InterPro"/>
</dbReference>
<dbReference type="KEGG" id="bsan:CHH28_14855"/>
<reference evidence="9 10" key="1">
    <citation type="submission" date="2017-07" db="EMBL/GenBank/DDBJ databases">
        <title>Annotated genome sequence of Bacterioplanes sanyensis isolated from Red Sea.</title>
        <authorList>
            <person name="Rehman Z.U."/>
        </authorList>
    </citation>
    <scope>NUCLEOTIDE SEQUENCE [LARGE SCALE GENOMIC DNA]</scope>
    <source>
        <strain evidence="9 10">NV9</strain>
    </source>
</reference>
<dbReference type="Gene3D" id="3.40.50.300">
    <property type="entry name" value="P-loop containing nucleotide triphosphate hydrolases"/>
    <property type="match status" value="1"/>
</dbReference>
<evidence type="ECO:0000256" key="2">
    <source>
        <dbReference type="ARBA" id="ARBA00014363"/>
    </source>
</evidence>
<dbReference type="GO" id="GO:0003887">
    <property type="term" value="F:DNA-directed DNA polymerase activity"/>
    <property type="evidence" value="ECO:0007669"/>
    <property type="project" value="UniProtKB-KW"/>
</dbReference>
<dbReference type="InterPro" id="IPR050238">
    <property type="entry name" value="DNA_Rep/Repair_Clamp_Loader"/>
</dbReference>
<keyword evidence="4" id="KW-0548">Nucleotidyltransferase</keyword>
<dbReference type="OrthoDB" id="9811073at2"/>
<dbReference type="Pfam" id="PF09115">
    <property type="entry name" value="DNApol3-delta_C"/>
    <property type="match status" value="1"/>
</dbReference>
<dbReference type="GO" id="GO:0009360">
    <property type="term" value="C:DNA polymerase III complex"/>
    <property type="evidence" value="ECO:0007669"/>
    <property type="project" value="InterPro"/>
</dbReference>
<evidence type="ECO:0000256" key="7">
    <source>
        <dbReference type="ARBA" id="ARBA00049244"/>
    </source>
</evidence>
<feature type="domain" description="DNA polymerase III delta subunit C-terminal" evidence="8">
    <location>
        <begin position="216"/>
        <end position="324"/>
    </location>
</feature>
<keyword evidence="5" id="KW-0235">DNA replication</keyword>
<evidence type="ECO:0000256" key="3">
    <source>
        <dbReference type="ARBA" id="ARBA00022679"/>
    </source>
</evidence>
<evidence type="ECO:0000256" key="4">
    <source>
        <dbReference type="ARBA" id="ARBA00022695"/>
    </source>
</evidence>
<dbReference type="PANTHER" id="PTHR11669:SF8">
    <property type="entry name" value="DNA POLYMERASE III SUBUNIT DELTA"/>
    <property type="match status" value="1"/>
</dbReference>
<evidence type="ECO:0000313" key="9">
    <source>
        <dbReference type="EMBL" id="ASP39873.1"/>
    </source>
</evidence>
<dbReference type="EMBL" id="CP022530">
    <property type="protein sequence ID" value="ASP39873.1"/>
    <property type="molecule type" value="Genomic_DNA"/>
</dbReference>
<sequence length="336" mass="37775">MSFSWQEQAWQGLVERHHHAGLPHAMMFTGLAGIGKHQLIERLAQWLLCLTPDEQGACQRCHSCLLWQAGNHPDYLHCGPQDNSHQIRIDAIRQVNQFLSQTPQISRCQLVSLEPAEVMNVSAANALLKTLEEPPGESYLLLSAERYGSVMPTIRSRCQRIALAAPTAEQAQQWLCQQGLSETVAEQALRFNPGAPLAALQWVNDGLHDQLQQWQQQLLQWTHGSISLAEVAEPWSKRLDFELVCRWWLQLLVDALKVQLGARAEQLVFDGLVEQIAALSAPSLDRGRLLGMHNKVQTMVGRLASGAAHYNKQLTVETLLLDWRELVMTGQRRETA</sequence>
<dbReference type="GO" id="GO:0008408">
    <property type="term" value="F:3'-5' exonuclease activity"/>
    <property type="evidence" value="ECO:0007669"/>
    <property type="project" value="InterPro"/>
</dbReference>
<protein>
    <recommendedName>
        <fullName evidence="2">DNA polymerase III subunit delta'</fullName>
        <ecNumber evidence="1">2.7.7.7</ecNumber>
    </recommendedName>
</protein>
<keyword evidence="6" id="KW-0239">DNA-directed DNA polymerase</keyword>
<proteinExistence type="predicted"/>
<dbReference type="PANTHER" id="PTHR11669">
    <property type="entry name" value="REPLICATION FACTOR C / DNA POLYMERASE III GAMMA-TAU SUBUNIT"/>
    <property type="match status" value="1"/>
</dbReference>
<dbReference type="AlphaFoldDB" id="A0A222FNT3"/>
<dbReference type="NCBIfam" id="TIGR00678">
    <property type="entry name" value="holB"/>
    <property type="match status" value="1"/>
</dbReference>
<dbReference type="SUPFAM" id="SSF52540">
    <property type="entry name" value="P-loop containing nucleoside triphosphate hydrolases"/>
    <property type="match status" value="1"/>
</dbReference>
<dbReference type="RefSeq" id="WP_094061047.1">
    <property type="nucleotide sequence ID" value="NZ_CP022530.1"/>
</dbReference>
<accession>A0A222FNT3</accession>
<keyword evidence="10" id="KW-1185">Reference proteome</keyword>